<sequence>MLTLNDAGCRPTIGRVVFGLTPDPAASAQLAQIVQADQAARTGNPAQMDWKAVAAQDEARRVQTLALLRSGRLSSARDAFSAALVFQHGDCPAHYQLAHWLAAQALAQGGIREAGWLYGATFDRWQISLGRPQRYGTQFVEVAPCDIQLAPVAAGTTDRDRERLGIPALGLARAPADILSDRCRRGLP</sequence>
<dbReference type="EMBL" id="JBHSWB010000001">
    <property type="protein sequence ID" value="MFC6661413.1"/>
    <property type="molecule type" value="Genomic_DNA"/>
</dbReference>
<name>A0ABW1ZLL4_9DEIO</name>
<dbReference type="RefSeq" id="WP_380056874.1">
    <property type="nucleotide sequence ID" value="NZ_JBHSWB010000001.1"/>
</dbReference>
<evidence type="ECO:0000313" key="2">
    <source>
        <dbReference type="Proteomes" id="UP001596317"/>
    </source>
</evidence>
<comment type="caution">
    <text evidence="1">The sequence shown here is derived from an EMBL/GenBank/DDBJ whole genome shotgun (WGS) entry which is preliminary data.</text>
</comment>
<gene>
    <name evidence="1" type="ORF">ACFP90_14465</name>
</gene>
<evidence type="ECO:0000313" key="1">
    <source>
        <dbReference type="EMBL" id="MFC6661413.1"/>
    </source>
</evidence>
<accession>A0ABW1ZLL4</accession>
<proteinExistence type="predicted"/>
<organism evidence="1 2">
    <name type="scientific">Deinococcus multiflagellatus</name>
    <dbReference type="NCBI Taxonomy" id="1656887"/>
    <lineage>
        <taxon>Bacteria</taxon>
        <taxon>Thermotogati</taxon>
        <taxon>Deinococcota</taxon>
        <taxon>Deinococci</taxon>
        <taxon>Deinococcales</taxon>
        <taxon>Deinococcaceae</taxon>
        <taxon>Deinococcus</taxon>
    </lineage>
</organism>
<dbReference type="Proteomes" id="UP001596317">
    <property type="component" value="Unassembled WGS sequence"/>
</dbReference>
<protein>
    <submittedName>
        <fullName evidence="1">Uncharacterized protein</fullName>
    </submittedName>
</protein>
<keyword evidence="2" id="KW-1185">Reference proteome</keyword>
<reference evidence="2" key="1">
    <citation type="journal article" date="2019" name="Int. J. Syst. Evol. Microbiol.">
        <title>The Global Catalogue of Microorganisms (GCM) 10K type strain sequencing project: providing services to taxonomists for standard genome sequencing and annotation.</title>
        <authorList>
            <consortium name="The Broad Institute Genomics Platform"/>
            <consortium name="The Broad Institute Genome Sequencing Center for Infectious Disease"/>
            <person name="Wu L."/>
            <person name="Ma J."/>
        </authorList>
    </citation>
    <scope>NUCLEOTIDE SEQUENCE [LARGE SCALE GENOMIC DNA]</scope>
    <source>
        <strain evidence="2">CCUG 63830</strain>
    </source>
</reference>